<name>A0A9W8RPL1_9HYPO</name>
<evidence type="ECO:0000313" key="1">
    <source>
        <dbReference type="EMBL" id="KAJ4249802.1"/>
    </source>
</evidence>
<keyword evidence="2" id="KW-1185">Reference proteome</keyword>
<accession>A0A9W8RPL1</accession>
<sequence>MLAHYVEYRRTITRYRLAQILAIDHDGTILQDALAVIRLPAAKMTPLWGLSPLTLPPVLRTIRSWEAQKFRDPLMQSDQGNIARLYRFFSRLITFIEDYLAKALDPFPARAYLTLPDLASVVPQMLFKGREVDIKPVAFGAMSKPERFRLLKAFVRYELLCKVYHPKIWKFLKRDRYANIIERSNQNLTLKDCEALCCVHEYFKGFYGALYAHCRDSWLPDRQSRSNLSTVADDQTVELEHQNLPSSKDYGLLYPDNVYFNAREARSPQRHTHVLQIR</sequence>
<evidence type="ECO:0000313" key="2">
    <source>
        <dbReference type="Proteomes" id="UP001152049"/>
    </source>
</evidence>
<proteinExistence type="predicted"/>
<organism evidence="1 2">
    <name type="scientific">Fusarium torreyae</name>
    <dbReference type="NCBI Taxonomy" id="1237075"/>
    <lineage>
        <taxon>Eukaryota</taxon>
        <taxon>Fungi</taxon>
        <taxon>Dikarya</taxon>
        <taxon>Ascomycota</taxon>
        <taxon>Pezizomycotina</taxon>
        <taxon>Sordariomycetes</taxon>
        <taxon>Hypocreomycetidae</taxon>
        <taxon>Hypocreales</taxon>
        <taxon>Nectriaceae</taxon>
        <taxon>Fusarium</taxon>
    </lineage>
</organism>
<protein>
    <submittedName>
        <fullName evidence="1">Uncharacterized protein</fullName>
    </submittedName>
</protein>
<dbReference type="EMBL" id="JAOQAZ010000032">
    <property type="protein sequence ID" value="KAJ4249802.1"/>
    <property type="molecule type" value="Genomic_DNA"/>
</dbReference>
<dbReference type="Proteomes" id="UP001152049">
    <property type="component" value="Unassembled WGS sequence"/>
</dbReference>
<dbReference type="AlphaFoldDB" id="A0A9W8RPL1"/>
<gene>
    <name evidence="1" type="ORF">NW762_012145</name>
</gene>
<comment type="caution">
    <text evidence="1">The sequence shown here is derived from an EMBL/GenBank/DDBJ whole genome shotgun (WGS) entry which is preliminary data.</text>
</comment>
<dbReference type="OrthoDB" id="5102541at2759"/>
<reference evidence="1" key="1">
    <citation type="submission" date="2022-09" db="EMBL/GenBank/DDBJ databases">
        <title>Fusarium specimens isolated from Avocado Roots.</title>
        <authorList>
            <person name="Stajich J."/>
            <person name="Roper C."/>
            <person name="Heimlech-Rivalta G."/>
        </authorList>
    </citation>
    <scope>NUCLEOTIDE SEQUENCE</scope>
    <source>
        <strain evidence="1">CF00136</strain>
    </source>
</reference>